<dbReference type="RefSeq" id="WP_143871556.1">
    <property type="nucleotide sequence ID" value="NZ_CP041660.1"/>
</dbReference>
<feature type="domain" description="YCII-related" evidence="2">
    <location>
        <begin position="1"/>
        <end position="111"/>
    </location>
</feature>
<dbReference type="SUPFAM" id="SSF54909">
    <property type="entry name" value="Dimeric alpha+beta barrel"/>
    <property type="match status" value="1"/>
</dbReference>
<keyword evidence="4" id="KW-1185">Reference proteome</keyword>
<evidence type="ECO:0000256" key="1">
    <source>
        <dbReference type="ARBA" id="ARBA00007689"/>
    </source>
</evidence>
<dbReference type="PANTHER" id="PTHR35174">
    <property type="entry name" value="BLL7171 PROTEIN-RELATED"/>
    <property type="match status" value="1"/>
</dbReference>
<dbReference type="EMBL" id="JBELOE010000093">
    <property type="protein sequence ID" value="MER2491196.1"/>
    <property type="molecule type" value="Genomic_DNA"/>
</dbReference>
<dbReference type="InterPro" id="IPR011008">
    <property type="entry name" value="Dimeric_a/b-barrel"/>
</dbReference>
<proteinExistence type="inferred from homology"/>
<evidence type="ECO:0000313" key="3">
    <source>
        <dbReference type="EMBL" id="MER2491196.1"/>
    </source>
</evidence>
<dbReference type="Proteomes" id="UP001467690">
    <property type="component" value="Unassembled WGS sequence"/>
</dbReference>
<dbReference type="PANTHER" id="PTHR35174:SF3">
    <property type="entry name" value="BLL7171 PROTEIN"/>
    <property type="match status" value="1"/>
</dbReference>
<comment type="similarity">
    <text evidence="1">Belongs to the YciI family.</text>
</comment>
<comment type="caution">
    <text evidence="3">The sequence shown here is derived from an EMBL/GenBank/DDBJ whole genome shotgun (WGS) entry which is preliminary data.</text>
</comment>
<dbReference type="InterPro" id="IPR005545">
    <property type="entry name" value="YCII"/>
</dbReference>
<reference evidence="3 4" key="1">
    <citation type="submission" date="2024-06" db="EMBL/GenBank/DDBJ databases">
        <authorList>
            <person name="Chen R.Y."/>
        </authorList>
    </citation>
    <scope>NUCLEOTIDE SEQUENCE [LARGE SCALE GENOMIC DNA]</scope>
    <source>
        <strain evidence="3 4">D2</strain>
    </source>
</reference>
<organism evidence="3 4">
    <name type="scientific">Catenovulum sediminis</name>
    <dbReference type="NCBI Taxonomy" id="1740262"/>
    <lineage>
        <taxon>Bacteria</taxon>
        <taxon>Pseudomonadati</taxon>
        <taxon>Pseudomonadota</taxon>
        <taxon>Gammaproteobacteria</taxon>
        <taxon>Alteromonadales</taxon>
        <taxon>Alteromonadaceae</taxon>
        <taxon>Catenovulum</taxon>
    </lineage>
</organism>
<evidence type="ECO:0000259" key="2">
    <source>
        <dbReference type="Pfam" id="PF03795"/>
    </source>
</evidence>
<accession>A0ABV1RE40</accession>
<name>A0ABV1RE40_9ALTE</name>
<dbReference type="Pfam" id="PF03795">
    <property type="entry name" value="YCII"/>
    <property type="match status" value="1"/>
</dbReference>
<protein>
    <submittedName>
        <fullName evidence="3">YciI family protein</fullName>
    </submittedName>
</protein>
<sequence length="118" mass="13192">MQYMLLIYSDENCWTEDEMQTCFQKSMRISEELSVKGKLISAAPLHSVTTATSLRVKNGKRHITDGPFAETTEQLGGYYIVDVENLDEALEIAASLPPAEKGTVEVRPLFPLPEKSQN</sequence>
<gene>
    <name evidence="3" type="ORF">ABS311_04800</name>
</gene>
<evidence type="ECO:0000313" key="4">
    <source>
        <dbReference type="Proteomes" id="UP001467690"/>
    </source>
</evidence>
<dbReference type="Gene3D" id="3.30.70.1060">
    <property type="entry name" value="Dimeric alpha+beta barrel"/>
    <property type="match status" value="1"/>
</dbReference>